<evidence type="ECO:0000313" key="3">
    <source>
        <dbReference type="Proteomes" id="UP000297737"/>
    </source>
</evidence>
<keyword evidence="1" id="KW-1133">Transmembrane helix</keyword>
<name>A0A4Y9EPF4_9SPHN</name>
<gene>
    <name evidence="2" type="ORF">EUV02_08470</name>
</gene>
<evidence type="ECO:0000256" key="1">
    <source>
        <dbReference type="SAM" id="Phobius"/>
    </source>
</evidence>
<dbReference type="AlphaFoldDB" id="A0A4Y9EPF4"/>
<reference evidence="2 3" key="1">
    <citation type="submission" date="2019-02" db="EMBL/GenBank/DDBJ databases">
        <title>Polymorphobacter sp. isolated from the lake at the Tibet of China.</title>
        <authorList>
            <person name="Li A."/>
        </authorList>
    </citation>
    <scope>NUCLEOTIDE SEQUENCE [LARGE SCALE GENOMIC DNA]</scope>
    <source>
        <strain evidence="2 3">DJ1R-1</strain>
    </source>
</reference>
<organism evidence="2 3">
    <name type="scientific">Glacieibacterium arshaanense</name>
    <dbReference type="NCBI Taxonomy" id="2511025"/>
    <lineage>
        <taxon>Bacteria</taxon>
        <taxon>Pseudomonadati</taxon>
        <taxon>Pseudomonadota</taxon>
        <taxon>Alphaproteobacteria</taxon>
        <taxon>Sphingomonadales</taxon>
        <taxon>Sphingosinicellaceae</taxon>
        <taxon>Glacieibacterium</taxon>
    </lineage>
</organism>
<protein>
    <recommendedName>
        <fullName evidence="4">MFS transporter</fullName>
    </recommendedName>
</protein>
<evidence type="ECO:0008006" key="4">
    <source>
        <dbReference type="Google" id="ProtNLM"/>
    </source>
</evidence>
<feature type="transmembrane region" description="Helical" evidence="1">
    <location>
        <begin position="36"/>
        <end position="58"/>
    </location>
</feature>
<proteinExistence type="predicted"/>
<dbReference type="RefSeq" id="WP_135245811.1">
    <property type="nucleotide sequence ID" value="NZ_SIHO01000002.1"/>
</dbReference>
<dbReference type="EMBL" id="SIHO01000002">
    <property type="protein sequence ID" value="TFU03219.1"/>
    <property type="molecule type" value="Genomic_DNA"/>
</dbReference>
<keyword evidence="1" id="KW-0472">Membrane</keyword>
<keyword evidence="3" id="KW-1185">Reference proteome</keyword>
<keyword evidence="1" id="KW-0812">Transmembrane</keyword>
<dbReference type="Proteomes" id="UP000297737">
    <property type="component" value="Unassembled WGS sequence"/>
</dbReference>
<evidence type="ECO:0000313" key="2">
    <source>
        <dbReference type="EMBL" id="TFU03219.1"/>
    </source>
</evidence>
<comment type="caution">
    <text evidence="2">The sequence shown here is derived from an EMBL/GenBank/DDBJ whole genome shotgun (WGS) entry which is preliminary data.</text>
</comment>
<sequence length="63" mass="6554">MAIIRLLLTLQPLLFGLGFLAPLAVQIITRTGLTPPFGLTPMLAGLLVGGTLGAIANLRGSWI</sequence>
<accession>A0A4Y9EPF4</accession>